<evidence type="ECO:0000313" key="3">
    <source>
        <dbReference type="EMBL" id="MBV3393372.1"/>
    </source>
</evidence>
<dbReference type="InterPro" id="IPR002589">
    <property type="entry name" value="Macro_dom"/>
</dbReference>
<name>A0AAW4N2E5_9FIRM</name>
<evidence type="ECO:0000313" key="4">
    <source>
        <dbReference type="Proteomes" id="UP001196408"/>
    </source>
</evidence>
<proteinExistence type="predicted"/>
<keyword evidence="5" id="KW-1185">Reference proteome</keyword>
<gene>
    <name evidence="2" type="ORF">KSV97_09115</name>
    <name evidence="3" type="ORF">KSW06_08945</name>
</gene>
<accession>A0AAW4N2E5</accession>
<evidence type="ECO:0000259" key="1">
    <source>
        <dbReference type="PROSITE" id="PS51154"/>
    </source>
</evidence>
<dbReference type="RefSeq" id="WP_217748075.1">
    <property type="nucleotide sequence ID" value="NZ_JAHOEB010000069.1"/>
</dbReference>
<dbReference type="SMART" id="SM00506">
    <property type="entry name" value="A1pp"/>
    <property type="match status" value="1"/>
</dbReference>
<sequence length="334" mass="37811">MAFKIVRNDITKVAADIIVNTANPKPKCVSGTDLAIYEAAGKEALLAERKTIGPIERGEIAVTGAYNLDAKYIIHTVGPVWIDGNHHELEILERCYRLPLQKAIELGCQSIAFPLISTGVYEFPKDKALHIAVSVFSQFLIEHEIEIILVVFDKTSFQLSSQIVGEIDSYIDANYVKESHINEYPLSYRRSARLRSLFNSTLHEEPSLHLSNTSLEDQLANIGPSFHDKLFELIDKAHLDNKDVWKRANLDRKLFSKIQCNKNYHPKKKTVFALCIALQLNLEESKDLLARADWAFSPSSKVDLIVQKAIIDKHYDIMELNITLFKYTNETLGA</sequence>
<dbReference type="PANTHER" id="PTHR11106">
    <property type="entry name" value="GANGLIOSIDE INDUCED DIFFERENTIATION ASSOCIATED PROTEIN 2-RELATED"/>
    <property type="match status" value="1"/>
</dbReference>
<dbReference type="PROSITE" id="PS51154">
    <property type="entry name" value="MACRO"/>
    <property type="match status" value="1"/>
</dbReference>
<reference evidence="2 5" key="1">
    <citation type="submission" date="2021-06" db="EMBL/GenBank/DDBJ databases">
        <title>Collection of gut derived symbiotic bacterial strains cultured from healthy donors.</title>
        <authorList>
            <person name="Lin H."/>
            <person name="Littmann E."/>
            <person name="Pamer E.G."/>
        </authorList>
    </citation>
    <scope>NUCLEOTIDE SEQUENCE</scope>
    <source>
        <strain evidence="3 5">MSK.21.70</strain>
        <strain evidence="2">MSK.21.82</strain>
    </source>
</reference>
<dbReference type="EMBL" id="JAHOEL010000067">
    <property type="protein sequence ID" value="MBV3393372.1"/>
    <property type="molecule type" value="Genomic_DNA"/>
</dbReference>
<feature type="domain" description="Macro" evidence="1">
    <location>
        <begin position="1"/>
        <end position="168"/>
    </location>
</feature>
<dbReference type="Proteomes" id="UP001196408">
    <property type="component" value="Unassembled WGS sequence"/>
</dbReference>
<comment type="caution">
    <text evidence="2">The sequence shown here is derived from an EMBL/GenBank/DDBJ whole genome shotgun (WGS) entry which is preliminary data.</text>
</comment>
<dbReference type="AlphaFoldDB" id="A0AAW4N2E5"/>
<protein>
    <submittedName>
        <fullName evidence="2">Macro domain-containing protein</fullName>
    </submittedName>
</protein>
<evidence type="ECO:0000313" key="5">
    <source>
        <dbReference type="Proteomes" id="UP001197492"/>
    </source>
</evidence>
<dbReference type="EMBL" id="JAHOEF010000069">
    <property type="protein sequence ID" value="MBV3383368.1"/>
    <property type="molecule type" value="Genomic_DNA"/>
</dbReference>
<evidence type="ECO:0000313" key="2">
    <source>
        <dbReference type="EMBL" id="MBV3383368.1"/>
    </source>
</evidence>
<dbReference type="PANTHER" id="PTHR11106:SF27">
    <property type="entry name" value="MACRO DOMAIN-CONTAINING PROTEIN"/>
    <property type="match status" value="1"/>
</dbReference>
<dbReference type="Proteomes" id="UP001197492">
    <property type="component" value="Unassembled WGS sequence"/>
</dbReference>
<organism evidence="2 4">
    <name type="scientific">Catenibacterium mitsuokai</name>
    <dbReference type="NCBI Taxonomy" id="100886"/>
    <lineage>
        <taxon>Bacteria</taxon>
        <taxon>Bacillati</taxon>
        <taxon>Bacillota</taxon>
        <taxon>Erysipelotrichia</taxon>
        <taxon>Erysipelotrichales</taxon>
        <taxon>Coprobacillaceae</taxon>
        <taxon>Catenibacterium</taxon>
    </lineage>
</organism>
<dbReference type="Pfam" id="PF01661">
    <property type="entry name" value="Macro"/>
    <property type="match status" value="1"/>
</dbReference>